<protein>
    <recommendedName>
        <fullName evidence="4">DUF2946 domain-containing protein</fullName>
    </recommendedName>
</protein>
<dbReference type="AlphaFoldDB" id="A0A1V8RRC9"/>
<evidence type="ECO:0000313" key="3">
    <source>
        <dbReference type="Proteomes" id="UP000191905"/>
    </source>
</evidence>
<reference evidence="2 3" key="1">
    <citation type="journal article" date="2016" name="Int. J. Syst. Evol. Microbiol.">
        <title>Pseudaminobacter manganicus sp. nov., isolated from sludge of a manganese mine.</title>
        <authorList>
            <person name="Li J."/>
            <person name="Huang J."/>
            <person name="Liao S."/>
            <person name="Wang G."/>
        </authorList>
    </citation>
    <scope>NUCLEOTIDE SEQUENCE [LARGE SCALE GENOMIC DNA]</scope>
    <source>
        <strain evidence="2 3">JH-7</strain>
    </source>
</reference>
<comment type="caution">
    <text evidence="2">The sequence shown here is derived from an EMBL/GenBank/DDBJ whole genome shotgun (WGS) entry which is preliminary data.</text>
</comment>
<feature type="compositionally biased region" description="Polar residues" evidence="1">
    <location>
        <begin position="121"/>
        <end position="132"/>
    </location>
</feature>
<proteinExistence type="predicted"/>
<evidence type="ECO:0000256" key="1">
    <source>
        <dbReference type="SAM" id="MobiDB-lite"/>
    </source>
</evidence>
<dbReference type="EMBL" id="MDET01000013">
    <property type="protein sequence ID" value="OQM75708.1"/>
    <property type="molecule type" value="Genomic_DNA"/>
</dbReference>
<dbReference type="Proteomes" id="UP000191905">
    <property type="component" value="Unassembled WGS sequence"/>
</dbReference>
<keyword evidence="3" id="KW-1185">Reference proteome</keyword>
<evidence type="ECO:0008006" key="4">
    <source>
        <dbReference type="Google" id="ProtNLM"/>
    </source>
</evidence>
<dbReference type="STRING" id="1873176.BFN67_17220"/>
<sequence>MRRNLTSTKRKANAPATAARLVALLLAVLVAFSLSTFGGGHAHATGGEVHVAIGNPDVAAAGPHGHQGHAHAVPCDDSGADQGDADNCCMSATSCAVCVPVPSAGLTLATQAAPAALVPPSTSLPRDPSTLSRPPKLSVTA</sequence>
<name>A0A1V8RRC9_9HYPH</name>
<organism evidence="2 3">
    <name type="scientific">Manganibacter manganicus</name>
    <dbReference type="NCBI Taxonomy" id="1873176"/>
    <lineage>
        <taxon>Bacteria</taxon>
        <taxon>Pseudomonadati</taxon>
        <taxon>Pseudomonadota</taxon>
        <taxon>Alphaproteobacteria</taxon>
        <taxon>Hyphomicrobiales</taxon>
        <taxon>Phyllobacteriaceae</taxon>
        <taxon>Manganibacter</taxon>
    </lineage>
</organism>
<feature type="region of interest" description="Disordered" evidence="1">
    <location>
        <begin position="117"/>
        <end position="141"/>
    </location>
</feature>
<evidence type="ECO:0000313" key="2">
    <source>
        <dbReference type="EMBL" id="OQM75708.1"/>
    </source>
</evidence>
<gene>
    <name evidence="2" type="ORF">BFN67_17220</name>
</gene>
<accession>A0A1V8RRC9</accession>